<keyword evidence="3" id="KW-1003">Cell membrane</keyword>
<accession>A0ABP6Q2P0</accession>
<evidence type="ECO:0000313" key="10">
    <source>
        <dbReference type="EMBL" id="GAA3200737.1"/>
    </source>
</evidence>
<dbReference type="PANTHER" id="PTHR32309:SF31">
    <property type="entry name" value="CAPSULAR EXOPOLYSACCHARIDE FAMILY"/>
    <property type="match status" value="1"/>
</dbReference>
<dbReference type="InterPro" id="IPR050445">
    <property type="entry name" value="Bact_polysacc_biosynth/exp"/>
</dbReference>
<dbReference type="InterPro" id="IPR003856">
    <property type="entry name" value="LPS_length_determ_N"/>
</dbReference>
<dbReference type="Proteomes" id="UP001501237">
    <property type="component" value="Unassembled WGS sequence"/>
</dbReference>
<evidence type="ECO:0000256" key="2">
    <source>
        <dbReference type="ARBA" id="ARBA00006683"/>
    </source>
</evidence>
<feature type="region of interest" description="Disordered" evidence="7">
    <location>
        <begin position="497"/>
        <end position="539"/>
    </location>
</feature>
<organism evidence="10 11">
    <name type="scientific">Actinocorallia longicatena</name>
    <dbReference type="NCBI Taxonomy" id="111803"/>
    <lineage>
        <taxon>Bacteria</taxon>
        <taxon>Bacillati</taxon>
        <taxon>Actinomycetota</taxon>
        <taxon>Actinomycetes</taxon>
        <taxon>Streptosporangiales</taxon>
        <taxon>Thermomonosporaceae</taxon>
        <taxon>Actinocorallia</taxon>
    </lineage>
</organism>
<evidence type="ECO:0000256" key="5">
    <source>
        <dbReference type="ARBA" id="ARBA00022989"/>
    </source>
</evidence>
<keyword evidence="5 8" id="KW-1133">Transmembrane helix</keyword>
<proteinExistence type="inferred from homology"/>
<evidence type="ECO:0000256" key="6">
    <source>
        <dbReference type="ARBA" id="ARBA00023136"/>
    </source>
</evidence>
<dbReference type="Gene3D" id="3.40.50.300">
    <property type="entry name" value="P-loop containing nucleotide triphosphate hydrolases"/>
    <property type="match status" value="1"/>
</dbReference>
<evidence type="ECO:0000256" key="4">
    <source>
        <dbReference type="ARBA" id="ARBA00022692"/>
    </source>
</evidence>
<feature type="domain" description="Polysaccharide chain length determinant N-terminal" evidence="9">
    <location>
        <begin position="19"/>
        <end position="110"/>
    </location>
</feature>
<dbReference type="EMBL" id="BAAAUV010000003">
    <property type="protein sequence ID" value="GAA3200737.1"/>
    <property type="molecule type" value="Genomic_DNA"/>
</dbReference>
<comment type="caution">
    <text evidence="10">The sequence shown here is derived from an EMBL/GenBank/DDBJ whole genome shotgun (WGS) entry which is preliminary data.</text>
</comment>
<dbReference type="InterPro" id="IPR027417">
    <property type="entry name" value="P-loop_NTPase"/>
</dbReference>
<dbReference type="PANTHER" id="PTHR32309">
    <property type="entry name" value="TYROSINE-PROTEIN KINASE"/>
    <property type="match status" value="1"/>
</dbReference>
<evidence type="ECO:0000256" key="8">
    <source>
        <dbReference type="SAM" id="Phobius"/>
    </source>
</evidence>
<comment type="similarity">
    <text evidence="2">Belongs to the CpsC/CapA family.</text>
</comment>
<feature type="compositionally biased region" description="Basic and acidic residues" evidence="7">
    <location>
        <begin position="497"/>
        <end position="506"/>
    </location>
</feature>
<protein>
    <recommendedName>
        <fullName evidence="9">Polysaccharide chain length determinant N-terminal domain-containing protein</fullName>
    </recommendedName>
</protein>
<reference evidence="11" key="1">
    <citation type="journal article" date="2019" name="Int. J. Syst. Evol. Microbiol.">
        <title>The Global Catalogue of Microorganisms (GCM) 10K type strain sequencing project: providing services to taxonomists for standard genome sequencing and annotation.</title>
        <authorList>
            <consortium name="The Broad Institute Genomics Platform"/>
            <consortium name="The Broad Institute Genome Sequencing Center for Infectious Disease"/>
            <person name="Wu L."/>
            <person name="Ma J."/>
        </authorList>
    </citation>
    <scope>NUCLEOTIDE SEQUENCE [LARGE SCALE GENOMIC DNA]</scope>
    <source>
        <strain evidence="11">JCM 9377</strain>
    </source>
</reference>
<sequence length="539" mass="57041">MQVQTSTAPGPASQGFADYLAMLKRRWWAVAECACLFVAFAAGLLVVLPDTYSSFVVVHVTATGQDRSGQSARGNQDINLQTESQRVRSVSVAQVAARLMKSDEAPNKLSKRVKVTVPDQSTVLYLTCQGPTAKSARDCAHAFGQAYLGSRTDSALAVINPQLQALETQISNITKQWSAQKDPAQKNLLYSQLETLTGKLSDARIDAANITPGEIITDAFLPGEPVSPSPRKYLPSGLALGLFVGVILAIALERMDRRIHTAGDLERRLGLVPAFVLPRIRRAKGAATGLLSARDRQGQAFHELAHSITVSLGEGSHVVMVSGATTGHGTGMVAANTAAALARIGWQSVLITADLEAGEGHVLLGLPEGPGLAELLLGQATLKDVTHRSVQGGGKLSVIGPGLATERAADLLQSVRLDQILVQLREKVDFVVLEAPASSLGADAQAIASRSDGALIVVETRRTRLHHVTDALRQVDRMHAVLLGLLVVPEQRKPKEEPLIMDDDLKLSLMGSGSSSGSGSGSEDEPADRSAAKSKSDIS</sequence>
<evidence type="ECO:0000259" key="9">
    <source>
        <dbReference type="Pfam" id="PF02706"/>
    </source>
</evidence>
<comment type="subcellular location">
    <subcellularLocation>
        <location evidence="1">Cell membrane</location>
        <topology evidence="1">Multi-pass membrane protein</topology>
    </subcellularLocation>
</comment>
<evidence type="ECO:0000256" key="1">
    <source>
        <dbReference type="ARBA" id="ARBA00004651"/>
    </source>
</evidence>
<keyword evidence="4 8" id="KW-0812">Transmembrane</keyword>
<dbReference type="SUPFAM" id="SSF52540">
    <property type="entry name" value="P-loop containing nucleoside triphosphate hydrolases"/>
    <property type="match status" value="1"/>
</dbReference>
<feature type="transmembrane region" description="Helical" evidence="8">
    <location>
        <begin position="27"/>
        <end position="48"/>
    </location>
</feature>
<evidence type="ECO:0000256" key="3">
    <source>
        <dbReference type="ARBA" id="ARBA00022475"/>
    </source>
</evidence>
<evidence type="ECO:0000256" key="7">
    <source>
        <dbReference type="SAM" id="MobiDB-lite"/>
    </source>
</evidence>
<evidence type="ECO:0000313" key="11">
    <source>
        <dbReference type="Proteomes" id="UP001501237"/>
    </source>
</evidence>
<name>A0ABP6Q2P0_9ACTN</name>
<gene>
    <name evidence="10" type="ORF">GCM10010468_13620</name>
</gene>
<keyword evidence="6 8" id="KW-0472">Membrane</keyword>
<dbReference type="RefSeq" id="WP_344823401.1">
    <property type="nucleotide sequence ID" value="NZ_BAAAUV010000003.1"/>
</dbReference>
<keyword evidence="11" id="KW-1185">Reference proteome</keyword>
<feature type="compositionally biased region" description="Basic and acidic residues" evidence="7">
    <location>
        <begin position="527"/>
        <end position="539"/>
    </location>
</feature>
<dbReference type="Pfam" id="PF02706">
    <property type="entry name" value="Wzz"/>
    <property type="match status" value="1"/>
</dbReference>